<dbReference type="Proteomes" id="UP000054845">
    <property type="component" value="Unassembled WGS sequence"/>
</dbReference>
<dbReference type="InterPro" id="IPR039397">
    <property type="entry name" value="RagA/B"/>
</dbReference>
<dbReference type="EMBL" id="CCYA01000278">
    <property type="protein sequence ID" value="CEH16349.1"/>
    <property type="molecule type" value="Genomic_DNA"/>
</dbReference>
<dbReference type="GO" id="GO:0000329">
    <property type="term" value="C:fungal-type vacuole membrane"/>
    <property type="evidence" value="ECO:0007669"/>
    <property type="project" value="TreeGrafter"/>
</dbReference>
<evidence type="ECO:0000256" key="3">
    <source>
        <dbReference type="ARBA" id="ARBA00023134"/>
    </source>
</evidence>
<dbReference type="GO" id="GO:0010507">
    <property type="term" value="P:negative regulation of autophagy"/>
    <property type="evidence" value="ECO:0007669"/>
    <property type="project" value="TreeGrafter"/>
</dbReference>
<dbReference type="Gene3D" id="3.30.450.190">
    <property type="match status" value="1"/>
</dbReference>
<proteinExistence type="inferred from homology"/>
<dbReference type="InterPro" id="IPR006762">
    <property type="entry name" value="Gtr1_RagA"/>
</dbReference>
<dbReference type="GO" id="GO:0005525">
    <property type="term" value="F:GTP binding"/>
    <property type="evidence" value="ECO:0007669"/>
    <property type="project" value="UniProtKB-UniRule"/>
</dbReference>
<evidence type="ECO:0000256" key="5">
    <source>
        <dbReference type="SAM" id="MobiDB-lite"/>
    </source>
</evidence>
<dbReference type="GO" id="GO:0009267">
    <property type="term" value="P:cellular response to starvation"/>
    <property type="evidence" value="ECO:0007669"/>
    <property type="project" value="TreeGrafter"/>
</dbReference>
<organism evidence="6 7">
    <name type="scientific">Ceraceosorus bombacis</name>
    <dbReference type="NCBI Taxonomy" id="401625"/>
    <lineage>
        <taxon>Eukaryota</taxon>
        <taxon>Fungi</taxon>
        <taxon>Dikarya</taxon>
        <taxon>Basidiomycota</taxon>
        <taxon>Ustilaginomycotina</taxon>
        <taxon>Exobasidiomycetes</taxon>
        <taxon>Ceraceosorales</taxon>
        <taxon>Ceraceosoraceae</taxon>
        <taxon>Ceraceosorus</taxon>
    </lineage>
</organism>
<protein>
    <recommendedName>
        <fullName evidence="4">GTP-binding protein</fullName>
    </recommendedName>
</protein>
<dbReference type="GO" id="GO:0005634">
    <property type="term" value="C:nucleus"/>
    <property type="evidence" value="ECO:0007669"/>
    <property type="project" value="TreeGrafter"/>
</dbReference>
<dbReference type="GO" id="GO:1990131">
    <property type="term" value="C:Gtr1-Gtr2 GTPase complex"/>
    <property type="evidence" value="ECO:0007669"/>
    <property type="project" value="UniProtKB-UniRule"/>
</dbReference>
<evidence type="ECO:0000313" key="6">
    <source>
        <dbReference type="EMBL" id="CEH16349.1"/>
    </source>
</evidence>
<dbReference type="AlphaFoldDB" id="A0A0P1BJC4"/>
<accession>A0A0P1BJC4</accession>
<dbReference type="SUPFAM" id="SSF52540">
    <property type="entry name" value="P-loop containing nucleoside triphosphate hydrolases"/>
    <property type="match status" value="1"/>
</dbReference>
<comment type="subunit">
    <text evidence="4">Component of the GSE complex.</text>
</comment>
<dbReference type="Pfam" id="PF04670">
    <property type="entry name" value="Gtr1_RagA"/>
    <property type="match status" value="1"/>
</dbReference>
<comment type="similarity">
    <text evidence="1 4">Belongs to the GTR/RAG GTP-binding protein family.</text>
</comment>
<dbReference type="Gene3D" id="3.40.50.300">
    <property type="entry name" value="P-loop containing nucleotide triphosphate hydrolases"/>
    <property type="match status" value="1"/>
</dbReference>
<dbReference type="STRING" id="401625.A0A0P1BJC4"/>
<keyword evidence="3 4" id="KW-0342">GTP-binding</keyword>
<dbReference type="OrthoDB" id="10020193at2759"/>
<feature type="compositionally biased region" description="Polar residues" evidence="5">
    <location>
        <begin position="226"/>
        <end position="238"/>
    </location>
</feature>
<evidence type="ECO:0000256" key="1">
    <source>
        <dbReference type="ARBA" id="ARBA00007756"/>
    </source>
</evidence>
<evidence type="ECO:0000256" key="4">
    <source>
        <dbReference type="RuleBase" id="RU367014"/>
    </source>
</evidence>
<feature type="region of interest" description="Disordered" evidence="5">
    <location>
        <begin position="225"/>
        <end position="259"/>
    </location>
</feature>
<dbReference type="CDD" id="cd11384">
    <property type="entry name" value="RagA_like"/>
    <property type="match status" value="1"/>
</dbReference>
<evidence type="ECO:0000256" key="2">
    <source>
        <dbReference type="ARBA" id="ARBA00022741"/>
    </source>
</evidence>
<name>A0A0P1BJC4_9BASI</name>
<comment type="function">
    <text evidence="4">GTPase involved in activation of the TORC1 signaling pathway, which promotes growth and represses autophagy in nutrient-rich conditions.</text>
</comment>
<dbReference type="GO" id="GO:0003924">
    <property type="term" value="F:GTPase activity"/>
    <property type="evidence" value="ECO:0007669"/>
    <property type="project" value="UniProtKB-UniRule"/>
</dbReference>
<sequence length="345" mass="38721">MKKKILLMGRSGSGKTSMRSLVFSSYRPSDTRRLGSTLDVEHSHVRFLGNLSLNLWDCGGQQAYMDSYLESQRHQVFSSVGVLIYVFDLVGGDDPDGSEEWDKDVRYYKDCLAALKVHSPTAKVFCLLHKMDLVDATRRKSVYASRVNELRRKSEDIAISPFATSIWDETLYRAWSRIIHTLIPQVGVLEHHLAHFADVNSAAEVVVFERSTFLVISRTSRIGEASGQSERTTSNLPASPNLDLEGFPEDHNAGGKDTRRLNPERFEKISELVKSLKASCSKLQAGFQALEVQTEDFSAIFDVLTPNTYIMVVVSDPRVELAAVRLNILQAKDHFEKLPALNIGR</sequence>
<dbReference type="FunFam" id="3.40.50.300:FF:002028">
    <property type="entry name" value="Related to GTR1-GTP-binding protein"/>
    <property type="match status" value="1"/>
</dbReference>
<keyword evidence="7" id="KW-1185">Reference proteome</keyword>
<reference evidence="6 7" key="1">
    <citation type="submission" date="2014-09" db="EMBL/GenBank/DDBJ databases">
        <authorList>
            <person name="Magalhaes I.L.F."/>
            <person name="Oliveira U."/>
            <person name="Santos F.R."/>
            <person name="Vidigal T.H.D.A."/>
            <person name="Brescovit A.D."/>
            <person name="Santos A.J."/>
        </authorList>
    </citation>
    <scope>NUCLEOTIDE SEQUENCE [LARGE SCALE GENOMIC DNA]</scope>
</reference>
<feature type="compositionally biased region" description="Basic and acidic residues" evidence="5">
    <location>
        <begin position="248"/>
        <end position="259"/>
    </location>
</feature>
<dbReference type="GO" id="GO:1904263">
    <property type="term" value="P:positive regulation of TORC1 signaling"/>
    <property type="evidence" value="ECO:0007669"/>
    <property type="project" value="TreeGrafter"/>
</dbReference>
<dbReference type="InterPro" id="IPR027417">
    <property type="entry name" value="P-loop_NTPase"/>
</dbReference>
<dbReference type="PANTHER" id="PTHR11259:SF1">
    <property type="entry name" value="RAS-RELATED GTP-BINDING PROTEIN"/>
    <property type="match status" value="1"/>
</dbReference>
<keyword evidence="2 4" id="KW-0547">Nucleotide-binding</keyword>
<dbReference type="PANTHER" id="PTHR11259">
    <property type="entry name" value="RAS-RELATED GTP BINDING RAG/GTR YEAST"/>
    <property type="match status" value="1"/>
</dbReference>
<evidence type="ECO:0000313" key="7">
    <source>
        <dbReference type="Proteomes" id="UP000054845"/>
    </source>
</evidence>